<feature type="compositionally biased region" description="Polar residues" evidence="6">
    <location>
        <begin position="455"/>
        <end position="484"/>
    </location>
</feature>
<evidence type="ECO:0000259" key="7">
    <source>
        <dbReference type="PROSITE" id="PS50809"/>
    </source>
</evidence>
<dbReference type="GO" id="GO:0000978">
    <property type="term" value="F:RNA polymerase II cis-regulatory region sequence-specific DNA binding"/>
    <property type="evidence" value="ECO:0007669"/>
    <property type="project" value="TreeGrafter"/>
</dbReference>
<dbReference type="GO" id="GO:0007548">
    <property type="term" value="P:sex differentiation"/>
    <property type="evidence" value="ECO:0007669"/>
    <property type="project" value="TreeGrafter"/>
</dbReference>
<protein>
    <submittedName>
        <fullName evidence="8">Doublesex and mab-3 related transcription factor 1d</fullName>
    </submittedName>
</protein>
<dbReference type="Pfam" id="PF00751">
    <property type="entry name" value="DM"/>
    <property type="match status" value="1"/>
</dbReference>
<evidence type="ECO:0000256" key="1">
    <source>
        <dbReference type="ARBA" id="ARBA00022723"/>
    </source>
</evidence>
<dbReference type="PANTHER" id="PTHR12322">
    <property type="entry name" value="DOUBLESEX AND MAB-3 RELATED TRANSCRIPTION FACTOR DMRT"/>
    <property type="match status" value="1"/>
</dbReference>
<proteinExistence type="evidence at transcript level"/>
<reference evidence="8" key="2">
    <citation type="submission" date="2019-01" db="EMBL/GenBank/DDBJ databases">
        <authorList>
            <person name="Amterat Abu Abayed F."/>
        </authorList>
    </citation>
    <scope>NUCLEOTIDE SEQUENCE</scope>
</reference>
<feature type="compositionally biased region" description="Low complexity" evidence="6">
    <location>
        <begin position="140"/>
        <end position="161"/>
    </location>
</feature>
<keyword evidence="2 5" id="KW-0862">Zinc</keyword>
<feature type="region of interest" description="Disordered" evidence="6">
    <location>
        <begin position="260"/>
        <end position="402"/>
    </location>
</feature>
<feature type="DNA-binding region" description="DM" evidence="5">
    <location>
        <begin position="201"/>
        <end position="248"/>
    </location>
</feature>
<feature type="region of interest" description="Disordered" evidence="6">
    <location>
        <begin position="447"/>
        <end position="572"/>
    </location>
</feature>
<dbReference type="InterPro" id="IPR036407">
    <property type="entry name" value="DM_DNA-bd_sf"/>
</dbReference>
<dbReference type="SMART" id="SM00301">
    <property type="entry name" value="DM"/>
    <property type="match status" value="2"/>
</dbReference>
<feature type="compositionally biased region" description="Basic and acidic residues" evidence="6">
    <location>
        <begin position="185"/>
        <end position="197"/>
    </location>
</feature>
<evidence type="ECO:0000313" key="8">
    <source>
        <dbReference type="EMBL" id="QDE10515.1"/>
    </source>
</evidence>
<evidence type="ECO:0000256" key="3">
    <source>
        <dbReference type="ARBA" id="ARBA00023125"/>
    </source>
</evidence>
<feature type="compositionally biased region" description="Polar residues" evidence="6">
    <location>
        <begin position="511"/>
        <end position="548"/>
    </location>
</feature>
<feature type="compositionally biased region" description="Polar residues" evidence="6">
    <location>
        <begin position="332"/>
        <end position="402"/>
    </location>
</feature>
<keyword evidence="3 5" id="KW-0238">DNA-binding</keyword>
<dbReference type="EMBL" id="MK468652">
    <property type="protein sequence ID" value="QDE10515.1"/>
    <property type="molecule type" value="mRNA"/>
</dbReference>
<feature type="compositionally biased region" description="Polar residues" evidence="6">
    <location>
        <begin position="272"/>
        <end position="290"/>
    </location>
</feature>
<dbReference type="GO" id="GO:0046872">
    <property type="term" value="F:metal ion binding"/>
    <property type="evidence" value="ECO:0007669"/>
    <property type="project" value="UniProtKB-KW"/>
</dbReference>
<reference evidence="8" key="1">
    <citation type="journal article" date="2019" name="Gen. Comp. Endocrinol.">
        <title>Screening for Dmrt genes from embryo to mature Macrobrachium rosenbergii prawns.</title>
        <authorList>
            <person name="Abayed F.A.A."/>
            <person name="Manor R."/>
            <person name="Aflalo E.D."/>
            <person name="Sagi A."/>
        </authorList>
    </citation>
    <scope>NUCLEOTIDE SEQUENCE</scope>
</reference>
<dbReference type="PANTHER" id="PTHR12322:SF53">
    <property type="entry name" value="DOUBLESEX-MAB RELATED 11E"/>
    <property type="match status" value="1"/>
</dbReference>
<keyword evidence="4 5" id="KW-0539">Nucleus</keyword>
<gene>
    <name evidence="8" type="primary">iDmrt1d</name>
</gene>
<dbReference type="GO" id="GO:0000981">
    <property type="term" value="F:DNA-binding transcription factor activity, RNA polymerase II-specific"/>
    <property type="evidence" value="ECO:0007669"/>
    <property type="project" value="TreeGrafter"/>
</dbReference>
<feature type="region of interest" description="Disordered" evidence="6">
    <location>
        <begin position="174"/>
        <end position="197"/>
    </location>
</feature>
<sequence length="855" mass="95088">MATGESVEGDTLIAKAGGNGKSRRGKLNCQKNNCPSVGKGERVDGVGVEGVGAAVGKGGGGEGGGGATTKSKRPQYCTICKNHNQQVLKKRHKCPYSDCQCPLCQLSRRVQCIMCHQQRLWRFRKSMEKNGSSHGGSEVSTTPNSSSASPTSPNSSSSSTFASERDCQLQESALDDPLGGSELSNGKERLKGERSGKQQVCDKCRNHDVWVLKRGHKGKCPYENCTCQYCSFTIKRRDLMKHQQRVRRAQVTTLPTTGTHDYVLQPVENSAGAKTTNLPSPDEMSTSSPDGNCGINDQEPHNTNQNASVERQVPWPNCSSDKPEDLRVSPKMSHQTSRGSPPGLQSSGDPTSLQSSTDSTLAQNPQTGSMPLQQANVDTMPFQQSSPNKASFQQASRESTPFQQNRDMAISYQQQSRDAVTFNLQSRDSASLQHSATDHTSFQQPIRDSIPFHQPSRQTSQFQQPMGDPSSFQQSNRESVPLQQHNRDSKPFQQLNGESMPFQMPNRECTPFQQPSREPTPFQQTTRNIASYQQTSRSMASFQQSNREPTPFHHQNRDSTIPFQQSNRDTVPFQKQRRNFPSLQESSKDSMVFPHPYRDTETPFQQQNRHSTPFQQASPVNPASTYTSMVAEDAIQSPLKRMKTEPSLEHDTVYDCSGIQNNLENYQPLDTNGNLTPPREFLPMSQDIASLRSYNNIPRSHLQPKFGVQPEDMLLRHWPTNTIDADNNQSHNGRNMREASVCSPLTHNPQQLNLLQNQMQMQSHIQPQPPHQHLMGEIAEVDFKPHVSAVGNWGSTNVNMSTLSAPRLPTNIAQTPCSAMHLNACEEFVSPSAVQSQGAWWHQVRMAGLERTNSC</sequence>
<dbReference type="InterPro" id="IPR001275">
    <property type="entry name" value="DM_DNA-bd"/>
</dbReference>
<organism evidence="8">
    <name type="scientific">Macrobrachium rosenbergii</name>
    <name type="common">Giant fresh water prawn</name>
    <dbReference type="NCBI Taxonomy" id="79674"/>
    <lineage>
        <taxon>Eukaryota</taxon>
        <taxon>Metazoa</taxon>
        <taxon>Ecdysozoa</taxon>
        <taxon>Arthropoda</taxon>
        <taxon>Crustacea</taxon>
        <taxon>Multicrustacea</taxon>
        <taxon>Malacostraca</taxon>
        <taxon>Eumalacostraca</taxon>
        <taxon>Eucarida</taxon>
        <taxon>Decapoda</taxon>
        <taxon>Pleocyemata</taxon>
        <taxon>Caridea</taxon>
        <taxon>Palaemonoidea</taxon>
        <taxon>Palaemonidae</taxon>
        <taxon>Macrobrachium</taxon>
    </lineage>
</organism>
<dbReference type="PROSITE" id="PS50809">
    <property type="entry name" value="DM_2"/>
    <property type="match status" value="1"/>
</dbReference>
<dbReference type="InterPro" id="IPR026607">
    <property type="entry name" value="DMRT"/>
</dbReference>
<dbReference type="GO" id="GO:0005634">
    <property type="term" value="C:nucleus"/>
    <property type="evidence" value="ECO:0007669"/>
    <property type="project" value="UniProtKB-SubCell"/>
</dbReference>
<evidence type="ECO:0000256" key="5">
    <source>
        <dbReference type="PROSITE-ProRule" id="PRU00070"/>
    </source>
</evidence>
<feature type="region of interest" description="Disordered" evidence="6">
    <location>
        <begin position="128"/>
        <end position="161"/>
    </location>
</feature>
<dbReference type="AlphaFoldDB" id="A0A4Y5WS80"/>
<evidence type="ECO:0000256" key="2">
    <source>
        <dbReference type="ARBA" id="ARBA00022833"/>
    </source>
</evidence>
<dbReference type="Gene3D" id="4.10.1040.10">
    <property type="entry name" value="DM DNA-binding domain"/>
    <property type="match status" value="2"/>
</dbReference>
<feature type="compositionally biased region" description="Polar residues" evidence="6">
    <location>
        <begin position="558"/>
        <end position="569"/>
    </location>
</feature>
<feature type="domain" description="DM" evidence="7">
    <location>
        <begin position="201"/>
        <end position="248"/>
    </location>
</feature>
<dbReference type="SUPFAM" id="SSF82927">
    <property type="entry name" value="Cysteine-rich DNA binding domain, (DM domain)"/>
    <property type="match status" value="2"/>
</dbReference>
<dbReference type="PROSITE" id="PS40000">
    <property type="entry name" value="DM_1"/>
    <property type="match status" value="1"/>
</dbReference>
<evidence type="ECO:0000256" key="6">
    <source>
        <dbReference type="SAM" id="MobiDB-lite"/>
    </source>
</evidence>
<feature type="region of interest" description="Disordered" evidence="6">
    <location>
        <begin position="1"/>
        <end position="27"/>
    </location>
</feature>
<keyword evidence="1 5" id="KW-0479">Metal-binding</keyword>
<comment type="subcellular location">
    <subcellularLocation>
        <location evidence="5">Nucleus</location>
    </subcellularLocation>
</comment>
<name>A0A4Y5WS80_MACRS</name>
<evidence type="ECO:0000256" key="4">
    <source>
        <dbReference type="ARBA" id="ARBA00023242"/>
    </source>
</evidence>
<accession>A0A4Y5WS80</accession>